<name>A0AA97PLA1_PYRO3</name>
<evidence type="ECO:0000313" key="1">
    <source>
        <dbReference type="EMBL" id="ELQ38837.1"/>
    </source>
</evidence>
<proteinExistence type="predicted"/>
<protein>
    <submittedName>
        <fullName evidence="1">Uncharacterized protein</fullName>
    </submittedName>
</protein>
<organism evidence="1">
    <name type="scientific">Pyricularia oryzae (strain Y34)</name>
    <name type="common">Rice blast fungus</name>
    <name type="synonym">Magnaporthe oryzae</name>
    <dbReference type="NCBI Taxonomy" id="1143189"/>
    <lineage>
        <taxon>Eukaryota</taxon>
        <taxon>Fungi</taxon>
        <taxon>Dikarya</taxon>
        <taxon>Ascomycota</taxon>
        <taxon>Pezizomycotina</taxon>
        <taxon>Sordariomycetes</taxon>
        <taxon>Sordariomycetidae</taxon>
        <taxon>Magnaporthales</taxon>
        <taxon>Pyriculariaceae</taxon>
        <taxon>Pyricularia</taxon>
    </lineage>
</organism>
<accession>A0AA97PLA1</accession>
<dbReference type="EMBL" id="JH793548">
    <property type="protein sequence ID" value="ELQ38837.1"/>
    <property type="molecule type" value="Genomic_DNA"/>
</dbReference>
<sequence length="80" mass="9127">MCLPVFYQFYPCRIIYKFIAGQQMFASFGRPKVNQLHTAPFHLAIIILGGTAYQIGTRVITDTDAYCHRIHASLAYTLEL</sequence>
<dbReference type="AlphaFoldDB" id="A0AA97PLA1"/>
<reference evidence="1" key="1">
    <citation type="journal article" date="2012" name="PLoS Genet.">
        <title>Comparative analysis of the genomes of two field isolates of the rice blast fungus Magnaporthe oryzae.</title>
        <authorList>
            <person name="Xue M."/>
            <person name="Yang J."/>
            <person name="Li Z."/>
            <person name="Hu S."/>
            <person name="Yao N."/>
            <person name="Dean R.A."/>
            <person name="Zhao W."/>
            <person name="Shen M."/>
            <person name="Zhang H."/>
            <person name="Li C."/>
            <person name="Liu L."/>
            <person name="Cao L."/>
            <person name="Xu X."/>
            <person name="Xing Y."/>
            <person name="Hsiang T."/>
            <person name="Zhang Z."/>
            <person name="Xu J.R."/>
            <person name="Peng Y.L."/>
        </authorList>
    </citation>
    <scope>NUCLEOTIDE SEQUENCE</scope>
    <source>
        <strain evidence="1">Y34</strain>
    </source>
</reference>
<gene>
    <name evidence="1" type="ORF">OOU_Y34scaffold00525g1</name>
</gene>
<dbReference type="Proteomes" id="UP000011086">
    <property type="component" value="Unassembled WGS sequence"/>
</dbReference>